<dbReference type="InterPro" id="IPR018062">
    <property type="entry name" value="HTH_AraC-typ_CS"/>
</dbReference>
<organism evidence="7 9">
    <name type="scientific">Cupriavidus campinensis</name>
    <dbReference type="NCBI Taxonomy" id="151783"/>
    <lineage>
        <taxon>Bacteria</taxon>
        <taxon>Pseudomonadati</taxon>
        <taxon>Pseudomonadota</taxon>
        <taxon>Betaproteobacteria</taxon>
        <taxon>Burkholderiales</taxon>
        <taxon>Burkholderiaceae</taxon>
        <taxon>Cupriavidus</taxon>
    </lineage>
</organism>
<keyword evidence="1" id="KW-0805">Transcription regulation</keyword>
<accession>A0AAE9I5F4</accession>
<keyword evidence="2" id="KW-0238">DNA-binding</keyword>
<gene>
    <name evidence="6" type="ORF">FGG12_28820</name>
    <name evidence="7" type="ORF">M5D45_25315</name>
</gene>
<proteinExistence type="predicted"/>
<dbReference type="Pfam" id="PF12833">
    <property type="entry name" value="HTH_18"/>
    <property type="match status" value="1"/>
</dbReference>
<keyword evidence="3" id="KW-0804">Transcription</keyword>
<dbReference type="PROSITE" id="PS00041">
    <property type="entry name" value="HTH_ARAC_FAMILY_1"/>
    <property type="match status" value="1"/>
</dbReference>
<dbReference type="InterPro" id="IPR029062">
    <property type="entry name" value="Class_I_gatase-like"/>
</dbReference>
<sequence length="340" mass="36829">MTVVYLLCYPAVAVSTLAVAADTLMIANTLASMQPRRRGHATPFQWRLAAAEPERWRAAAEVIRAEVVGLDALAQADSDSMVVIGPPLFDHIAGLELLLSQIDAERAAIAAAAANGALLVAPFTAVALLVGLTLPKPWRLAVPWLIANWMRAGEPARRLPADQAIVESGNLLSARAMEQIHALMQRAVARMAGDALARTVGNTLLDQPERGAALKIWLRAGDAPRESVVLRARRHLQQHLAEPYDLTRLAAVAATSERTLLRHFMKSVGMSPLQFLHKLRAERACHLLEVTTLSLTAIAEQCGYQDMSAFRSVVRKHTGLPPGAHRRAHSVRAELRAGVA</sequence>
<evidence type="ECO:0000313" key="8">
    <source>
        <dbReference type="Proteomes" id="UP000318943"/>
    </source>
</evidence>
<reference evidence="7" key="2">
    <citation type="journal article" date="2022" name="Microbiol. Resour. Announc.">
        <title>Genome Sequence of Cupriavidus campinensis Strain G5, a Member of a Bacterial Consortium Capable of Polyethylene Degradation.</title>
        <authorList>
            <person name="Schneider B."/>
            <person name="Pfeiffer F."/>
            <person name="Dyall-Smith M."/>
            <person name="Kunte H.J."/>
        </authorList>
    </citation>
    <scope>NUCLEOTIDE SEQUENCE</scope>
    <source>
        <strain evidence="7">G5</strain>
    </source>
</reference>
<dbReference type="SMART" id="SM00342">
    <property type="entry name" value="HTH_ARAC"/>
    <property type="match status" value="1"/>
</dbReference>
<keyword evidence="4" id="KW-0732">Signal</keyword>
<feature type="signal peptide" evidence="4">
    <location>
        <begin position="1"/>
        <end position="20"/>
    </location>
</feature>
<dbReference type="GO" id="GO:0043565">
    <property type="term" value="F:sequence-specific DNA binding"/>
    <property type="evidence" value="ECO:0007669"/>
    <property type="project" value="InterPro"/>
</dbReference>
<dbReference type="SUPFAM" id="SSF52317">
    <property type="entry name" value="Class I glutamine amidotransferase-like"/>
    <property type="match status" value="1"/>
</dbReference>
<reference evidence="7" key="3">
    <citation type="submission" date="2022-05" db="EMBL/GenBank/DDBJ databases">
        <authorList>
            <person name="Kunte H.-J."/>
        </authorList>
    </citation>
    <scope>NUCLEOTIDE SEQUENCE</scope>
    <source>
        <strain evidence="7">G5</strain>
    </source>
</reference>
<dbReference type="InterPro" id="IPR050204">
    <property type="entry name" value="AraC_XylS_family_regulators"/>
</dbReference>
<dbReference type="InterPro" id="IPR009057">
    <property type="entry name" value="Homeodomain-like_sf"/>
</dbReference>
<dbReference type="Gene3D" id="3.40.50.880">
    <property type="match status" value="1"/>
</dbReference>
<dbReference type="EMBL" id="CP097331">
    <property type="protein sequence ID" value="URF06427.1"/>
    <property type="molecule type" value="Genomic_DNA"/>
</dbReference>
<evidence type="ECO:0000256" key="1">
    <source>
        <dbReference type="ARBA" id="ARBA00023015"/>
    </source>
</evidence>
<dbReference type="Proteomes" id="UP001056132">
    <property type="component" value="Chromosome 2"/>
</dbReference>
<dbReference type="EMBL" id="VCIZ01000033">
    <property type="protein sequence ID" value="TSP09210.1"/>
    <property type="molecule type" value="Genomic_DNA"/>
</dbReference>
<name>A0AAE9I5F4_9BURK</name>
<feature type="chain" id="PRO_5041948100" evidence="4">
    <location>
        <begin position="21"/>
        <end position="340"/>
    </location>
</feature>
<keyword evidence="8" id="KW-1185">Reference proteome</keyword>
<evidence type="ECO:0000256" key="4">
    <source>
        <dbReference type="SAM" id="SignalP"/>
    </source>
</evidence>
<dbReference type="PANTHER" id="PTHR46796">
    <property type="entry name" value="HTH-TYPE TRANSCRIPTIONAL ACTIVATOR RHAS-RELATED"/>
    <property type="match status" value="1"/>
</dbReference>
<dbReference type="GO" id="GO:0003700">
    <property type="term" value="F:DNA-binding transcription factor activity"/>
    <property type="evidence" value="ECO:0007669"/>
    <property type="project" value="InterPro"/>
</dbReference>
<feature type="domain" description="HTH araC/xylS-type" evidence="5">
    <location>
        <begin position="230"/>
        <end position="328"/>
    </location>
</feature>
<dbReference type="InterPro" id="IPR018060">
    <property type="entry name" value="HTH_AraC"/>
</dbReference>
<evidence type="ECO:0000256" key="2">
    <source>
        <dbReference type="ARBA" id="ARBA00023125"/>
    </source>
</evidence>
<protein>
    <submittedName>
        <fullName evidence="7">Helix-turn-helix domain-containing protein</fullName>
    </submittedName>
</protein>
<dbReference type="Gene3D" id="1.10.10.60">
    <property type="entry name" value="Homeodomain-like"/>
    <property type="match status" value="1"/>
</dbReference>
<dbReference type="Proteomes" id="UP000318943">
    <property type="component" value="Unassembled WGS sequence"/>
</dbReference>
<dbReference type="KEGG" id="ccam:M5D45_25315"/>
<evidence type="ECO:0000313" key="6">
    <source>
        <dbReference type="EMBL" id="TSP09210.1"/>
    </source>
</evidence>
<reference evidence="6 8" key="1">
    <citation type="submission" date="2019-05" db="EMBL/GenBank/DDBJ databases">
        <title>Whole genome sequence analysis of Cupriavidus campinensis S14E4C strain.</title>
        <authorList>
            <person name="Abbaszade G."/>
            <person name="Szabo A."/>
            <person name="Toumi M."/>
            <person name="Toth E."/>
        </authorList>
    </citation>
    <scope>NUCLEOTIDE SEQUENCE [LARGE SCALE GENOMIC DNA]</scope>
    <source>
        <strain evidence="6 8">S14E4C</strain>
    </source>
</reference>
<evidence type="ECO:0000313" key="7">
    <source>
        <dbReference type="EMBL" id="URF06427.1"/>
    </source>
</evidence>
<dbReference type="PROSITE" id="PS01124">
    <property type="entry name" value="HTH_ARAC_FAMILY_2"/>
    <property type="match status" value="1"/>
</dbReference>
<evidence type="ECO:0000256" key="3">
    <source>
        <dbReference type="ARBA" id="ARBA00023163"/>
    </source>
</evidence>
<dbReference type="SUPFAM" id="SSF46689">
    <property type="entry name" value="Homeodomain-like"/>
    <property type="match status" value="2"/>
</dbReference>
<evidence type="ECO:0000259" key="5">
    <source>
        <dbReference type="PROSITE" id="PS01124"/>
    </source>
</evidence>
<evidence type="ECO:0000313" key="9">
    <source>
        <dbReference type="Proteomes" id="UP001056132"/>
    </source>
</evidence>
<dbReference type="RefSeq" id="WP_144203561.1">
    <property type="nucleotide sequence ID" value="NZ_CAJPVH010000005.1"/>
</dbReference>
<dbReference type="AlphaFoldDB" id="A0AAE9I5F4"/>